<evidence type="ECO:0000256" key="1">
    <source>
        <dbReference type="ARBA" id="ARBA00022729"/>
    </source>
</evidence>
<dbReference type="InterPro" id="IPR028994">
    <property type="entry name" value="Integrin_alpha_N"/>
</dbReference>
<feature type="domain" description="ASPIC/UnbV" evidence="3">
    <location>
        <begin position="504"/>
        <end position="571"/>
    </location>
</feature>
<evidence type="ECO:0000256" key="2">
    <source>
        <dbReference type="SAM" id="MobiDB-lite"/>
    </source>
</evidence>
<dbReference type="Proteomes" id="UP000280296">
    <property type="component" value="Unassembled WGS sequence"/>
</dbReference>
<dbReference type="EMBL" id="RYZH01000005">
    <property type="protein sequence ID" value="RUL89074.1"/>
    <property type="molecule type" value="Genomic_DNA"/>
</dbReference>
<dbReference type="InterPro" id="IPR011519">
    <property type="entry name" value="UnbV_ASPIC"/>
</dbReference>
<dbReference type="Gene3D" id="2.130.10.130">
    <property type="entry name" value="Integrin alpha, N-terminal"/>
    <property type="match status" value="2"/>
</dbReference>
<organism evidence="4 5">
    <name type="scientific">Tautonia sociabilis</name>
    <dbReference type="NCBI Taxonomy" id="2080755"/>
    <lineage>
        <taxon>Bacteria</taxon>
        <taxon>Pseudomonadati</taxon>
        <taxon>Planctomycetota</taxon>
        <taxon>Planctomycetia</taxon>
        <taxon>Isosphaerales</taxon>
        <taxon>Isosphaeraceae</taxon>
        <taxon>Tautonia</taxon>
    </lineage>
</organism>
<dbReference type="InterPro" id="IPR013517">
    <property type="entry name" value="FG-GAP"/>
</dbReference>
<dbReference type="AlphaFoldDB" id="A0A432MNR3"/>
<keyword evidence="5" id="KW-1185">Reference proteome</keyword>
<protein>
    <submittedName>
        <fullName evidence="4">CRTAC1 family protein</fullName>
    </submittedName>
</protein>
<dbReference type="OrthoDB" id="5287961at2"/>
<evidence type="ECO:0000259" key="3">
    <source>
        <dbReference type="Pfam" id="PF07593"/>
    </source>
</evidence>
<dbReference type="PANTHER" id="PTHR16026:SF0">
    <property type="entry name" value="CARTILAGE ACIDIC PROTEIN 1"/>
    <property type="match status" value="1"/>
</dbReference>
<name>A0A432MNR3_9BACT</name>
<proteinExistence type="predicted"/>
<dbReference type="PANTHER" id="PTHR16026">
    <property type="entry name" value="CARTILAGE ACIDIC PROTEIN 1"/>
    <property type="match status" value="1"/>
</dbReference>
<comment type="caution">
    <text evidence="4">The sequence shown here is derived from an EMBL/GenBank/DDBJ whole genome shotgun (WGS) entry which is preliminary data.</text>
</comment>
<dbReference type="SUPFAM" id="SSF69318">
    <property type="entry name" value="Integrin alpha N-terminal domain"/>
    <property type="match status" value="1"/>
</dbReference>
<evidence type="ECO:0000313" key="5">
    <source>
        <dbReference type="Proteomes" id="UP000280296"/>
    </source>
</evidence>
<dbReference type="RefSeq" id="WP_126724068.1">
    <property type="nucleotide sequence ID" value="NZ_RYZH01000005.1"/>
</dbReference>
<gene>
    <name evidence="4" type="ORF">TsocGM_04260</name>
</gene>
<accession>A0A432MNR3</accession>
<dbReference type="InterPro" id="IPR027039">
    <property type="entry name" value="Crtac1"/>
</dbReference>
<evidence type="ECO:0000313" key="4">
    <source>
        <dbReference type="EMBL" id="RUL89074.1"/>
    </source>
</evidence>
<dbReference type="PROSITE" id="PS51257">
    <property type="entry name" value="PROKAR_LIPOPROTEIN"/>
    <property type="match status" value="1"/>
</dbReference>
<reference evidence="4 5" key="1">
    <citation type="submission" date="2018-12" db="EMBL/GenBank/DDBJ databases">
        <authorList>
            <person name="Toschakov S.V."/>
        </authorList>
    </citation>
    <scope>NUCLEOTIDE SEQUENCE [LARGE SCALE GENOMIC DNA]</scope>
    <source>
        <strain evidence="4 5">GM2012</strain>
    </source>
</reference>
<reference evidence="4 5" key="2">
    <citation type="submission" date="2019-01" db="EMBL/GenBank/DDBJ databases">
        <title>Tautonia sociabilis, a novel thermotolerant planctomycete of Isosphaeraceae family, isolated from a 4000 m deep subterranean habitat.</title>
        <authorList>
            <person name="Kovaleva O.L."/>
            <person name="Elcheninov A.G."/>
            <person name="Van Heerden E."/>
            <person name="Toshchakov S.V."/>
            <person name="Novikov A."/>
            <person name="Bonch-Osmolovskaya E.A."/>
            <person name="Kublanov I.V."/>
        </authorList>
    </citation>
    <scope>NUCLEOTIDE SEQUENCE [LARGE SCALE GENOMIC DNA]</scope>
    <source>
        <strain evidence="4 5">GM2012</strain>
    </source>
</reference>
<keyword evidence="1" id="KW-0732">Signal</keyword>
<dbReference type="Pfam" id="PF07593">
    <property type="entry name" value="UnbV_ASPIC"/>
    <property type="match status" value="1"/>
</dbReference>
<feature type="region of interest" description="Disordered" evidence="2">
    <location>
        <begin position="572"/>
        <end position="602"/>
    </location>
</feature>
<dbReference type="Pfam" id="PF13517">
    <property type="entry name" value="FG-GAP_3"/>
    <property type="match status" value="2"/>
</dbReference>
<sequence length="602" mass="63330">MNHRRGAGRWRGGSGAVAVLALAAIGAGMVGCGGTTRIEEARPPEPSSRPRPAVGPWFVDRASEFGLDVVPRSGDPAKRCVLDSLGVGVALLDLEGDGDLDLFVAGGSEVRDGGVRPAGGPWLFRNDGPGAWVDVSASSGLRHTGWAQGAAVADYDADGDPDLLVLQHGPDTLWRNRGDGTFEDATEAAGLGDPCWGVSASWGDVDGDGWPDLYVANYLDVDPLNPPPPNDYLPGHPVFQGPATLPGQGDRLWRNRGDGTFEEITEAAGLARAPRKGMSALLADLDDDGDTDLYVTNDTQANELFRNRGDGTFEEVGQPAGVAYNTYGIAEGSMAIDLADVNGDARLDLAISNFRQEGSRIFANLGDGVFEDVSGTYSLWDLSAGFVGWGLVLGDFDDDGFPDLFQANGHVYPDVPDARYDMPPLLLRNRDGGGMEDATALWGPALESCRSGRALASGDLDNDGDLDLVMTTIDGPLRVLINEGTRTGAAVTIRLVGRKPNTEALGALVEVQAGGRSQVGLVRRGGSIMAASDVRLHVGLGDSESIDAIRVRWPDGTEARFDRPPLNAQLTIRQGEPTLESLPFDRGSSAGRTDPPTGGPPA</sequence>